<evidence type="ECO:0000313" key="2">
    <source>
        <dbReference type="Proteomes" id="UP001155110"/>
    </source>
</evidence>
<dbReference type="EMBL" id="JANTZM010000021">
    <property type="protein sequence ID" value="MCS4159243.1"/>
    <property type="molecule type" value="Genomic_DNA"/>
</dbReference>
<organism evidence="1 2">
    <name type="scientific">Salinibacter ruber</name>
    <dbReference type="NCBI Taxonomy" id="146919"/>
    <lineage>
        <taxon>Bacteria</taxon>
        <taxon>Pseudomonadati</taxon>
        <taxon>Rhodothermota</taxon>
        <taxon>Rhodothermia</taxon>
        <taxon>Rhodothermales</taxon>
        <taxon>Salinibacteraceae</taxon>
        <taxon>Salinibacter</taxon>
    </lineage>
</organism>
<sequence length="60" mass="7126">MKSIRVRVESATSKRSTTIDTQLQEMNEFHRDHVESRLRECFEELWGDEVIITFHEDAST</sequence>
<protein>
    <submittedName>
        <fullName evidence="1">Uncharacterized protein</fullName>
    </submittedName>
</protein>
<reference evidence="1" key="1">
    <citation type="submission" date="2022-08" db="EMBL/GenBank/DDBJ databases">
        <title>Genomic Encyclopedia of Type Strains, Phase V (KMG-V): Genome sequencing to study the core and pangenomes of soil and plant-associated prokaryotes.</title>
        <authorList>
            <person name="Whitman W."/>
        </authorList>
    </citation>
    <scope>NUCLEOTIDE SEQUENCE</scope>
    <source>
        <strain evidence="1">SP3002</strain>
    </source>
</reference>
<gene>
    <name evidence="1" type="ORF">GGP99_003233</name>
</gene>
<evidence type="ECO:0000313" key="1">
    <source>
        <dbReference type="EMBL" id="MCS4159243.1"/>
    </source>
</evidence>
<proteinExistence type="predicted"/>
<dbReference type="AlphaFoldDB" id="A0AAW5PBY3"/>
<name>A0AAW5PBY3_9BACT</name>
<comment type="caution">
    <text evidence="1">The sequence shown here is derived from an EMBL/GenBank/DDBJ whole genome shotgun (WGS) entry which is preliminary data.</text>
</comment>
<accession>A0AAW5PBY3</accession>
<dbReference type="Proteomes" id="UP001155110">
    <property type="component" value="Unassembled WGS sequence"/>
</dbReference>